<sequence>MTTHNVQHHHHQHSSSLTLPGSPQLLGTPNSPLMMAGSVNSNHSHLDANPTSGHAPSSSINHVDDELWYMKNQSVSPNGLLPSGTSLQNNVNSNTISNPPNSTPPLSTSPVPTNQKVNSLDITYSHNIDHALKTISKNSATLSLKPNISAENRRGSSSSNISDTSMTGLLVANKKVIEVSRDRATSNVSGESKLSELDKALSLAVPTSSFYEKYPSSPMVKFLKTLRIFMIVVFILHLIVSIADVICMLAFHLWEFFGSSTMSGFFPSLDLYPTVAFSLSMALSISMVLFASVNFIQILSLTYVLYFDPDQDDAIKSAILGHPMPSSTNIGPMKVALETIEENKNRSLICTAVLLCHIFVAIYVACYPLFYYSMMLQGMSFMFQIIFYAGRRIGTMCAILSIYLLYVPFFKMYHGITKIQTTKNKRITLFR</sequence>
<feature type="transmembrane region" description="Helical" evidence="2">
    <location>
        <begin position="228"/>
        <end position="254"/>
    </location>
</feature>
<feature type="region of interest" description="Disordered" evidence="1">
    <location>
        <begin position="1"/>
        <end position="59"/>
    </location>
</feature>
<dbReference type="EMBL" id="PYSW02000063">
    <property type="protein sequence ID" value="KAG2372979.1"/>
    <property type="molecule type" value="Genomic_DNA"/>
</dbReference>
<feature type="compositionally biased region" description="Polar residues" evidence="1">
    <location>
        <begin position="38"/>
        <end position="59"/>
    </location>
</feature>
<feature type="transmembrane region" description="Helical" evidence="2">
    <location>
        <begin position="274"/>
        <end position="296"/>
    </location>
</feature>
<feature type="transmembrane region" description="Helical" evidence="2">
    <location>
        <begin position="382"/>
        <end position="406"/>
    </location>
</feature>
<keyword evidence="4" id="KW-1185">Reference proteome</keyword>
<feature type="compositionally biased region" description="Low complexity" evidence="1">
    <location>
        <begin position="89"/>
        <end position="112"/>
    </location>
</feature>
<dbReference type="Proteomes" id="UP000816034">
    <property type="component" value="Unassembled WGS sequence"/>
</dbReference>
<feature type="transmembrane region" description="Helical" evidence="2">
    <location>
        <begin position="348"/>
        <end position="370"/>
    </location>
</feature>
<dbReference type="GeneID" id="68105463"/>
<feature type="compositionally biased region" description="Polar residues" evidence="1">
    <location>
        <begin position="17"/>
        <end position="31"/>
    </location>
</feature>
<protein>
    <submittedName>
        <fullName evidence="3">Uncharacterized protein</fullName>
    </submittedName>
</protein>
<keyword evidence="2" id="KW-1133">Transmembrane helix</keyword>
<proteinExistence type="predicted"/>
<accession>A0AA88KDI9</accession>
<name>A0AA88KDI9_NAELO</name>
<keyword evidence="2" id="KW-0472">Membrane</keyword>
<keyword evidence="2" id="KW-0812">Transmembrane</keyword>
<organism evidence="3 4">
    <name type="scientific">Naegleria lovaniensis</name>
    <name type="common">Amoeba</name>
    <dbReference type="NCBI Taxonomy" id="51637"/>
    <lineage>
        <taxon>Eukaryota</taxon>
        <taxon>Discoba</taxon>
        <taxon>Heterolobosea</taxon>
        <taxon>Tetramitia</taxon>
        <taxon>Eutetramitia</taxon>
        <taxon>Vahlkampfiidae</taxon>
        <taxon>Naegleria</taxon>
    </lineage>
</organism>
<gene>
    <name evidence="3" type="ORF">C9374_013009</name>
</gene>
<feature type="compositionally biased region" description="Polar residues" evidence="1">
    <location>
        <begin position="79"/>
        <end position="88"/>
    </location>
</feature>
<evidence type="ECO:0000313" key="4">
    <source>
        <dbReference type="Proteomes" id="UP000816034"/>
    </source>
</evidence>
<evidence type="ECO:0000256" key="2">
    <source>
        <dbReference type="SAM" id="Phobius"/>
    </source>
</evidence>
<evidence type="ECO:0000256" key="1">
    <source>
        <dbReference type="SAM" id="MobiDB-lite"/>
    </source>
</evidence>
<feature type="compositionally biased region" description="Basic residues" evidence="1">
    <location>
        <begin position="1"/>
        <end position="13"/>
    </location>
</feature>
<dbReference type="RefSeq" id="XP_044542153.1">
    <property type="nucleotide sequence ID" value="XM_044688840.1"/>
</dbReference>
<evidence type="ECO:0000313" key="3">
    <source>
        <dbReference type="EMBL" id="KAG2372979.1"/>
    </source>
</evidence>
<feature type="region of interest" description="Disordered" evidence="1">
    <location>
        <begin position="79"/>
        <end position="112"/>
    </location>
</feature>
<dbReference type="AlphaFoldDB" id="A0AA88KDI9"/>
<comment type="caution">
    <text evidence="3">The sequence shown here is derived from an EMBL/GenBank/DDBJ whole genome shotgun (WGS) entry which is preliminary data.</text>
</comment>
<reference evidence="3 4" key="1">
    <citation type="journal article" date="2018" name="BMC Genomics">
        <title>The genome of Naegleria lovaniensis, the basis for a comparative approach to unravel pathogenicity factors of the human pathogenic amoeba N. fowleri.</title>
        <authorList>
            <person name="Liechti N."/>
            <person name="Schurch N."/>
            <person name="Bruggmann R."/>
            <person name="Wittwer M."/>
        </authorList>
    </citation>
    <scope>NUCLEOTIDE SEQUENCE [LARGE SCALE GENOMIC DNA]</scope>
    <source>
        <strain evidence="3 4">ATCC 30569</strain>
    </source>
</reference>